<keyword evidence="2" id="KW-1185">Reference proteome</keyword>
<evidence type="ECO:0000313" key="2">
    <source>
        <dbReference type="Proteomes" id="UP000823388"/>
    </source>
</evidence>
<reference evidence="1" key="1">
    <citation type="submission" date="2020-05" db="EMBL/GenBank/DDBJ databases">
        <title>WGS assembly of Panicum virgatum.</title>
        <authorList>
            <person name="Lovell J.T."/>
            <person name="Jenkins J."/>
            <person name="Shu S."/>
            <person name="Juenger T.E."/>
            <person name="Schmutz J."/>
        </authorList>
    </citation>
    <scope>NUCLEOTIDE SEQUENCE</scope>
    <source>
        <strain evidence="1">AP13</strain>
    </source>
</reference>
<comment type="caution">
    <text evidence="1">The sequence shown here is derived from an EMBL/GenBank/DDBJ whole genome shotgun (WGS) entry which is preliminary data.</text>
</comment>
<dbReference type="AlphaFoldDB" id="A0A8T0V9S5"/>
<name>A0A8T0V9S5_PANVG</name>
<dbReference type="Proteomes" id="UP000823388">
    <property type="component" value="Chromosome 2N"/>
</dbReference>
<protein>
    <submittedName>
        <fullName evidence="1">Uncharacterized protein</fullName>
    </submittedName>
</protein>
<proteinExistence type="predicted"/>
<dbReference type="EMBL" id="CM029040">
    <property type="protein sequence ID" value="KAG2631418.1"/>
    <property type="molecule type" value="Genomic_DNA"/>
</dbReference>
<organism evidence="1 2">
    <name type="scientific">Panicum virgatum</name>
    <name type="common">Blackwell switchgrass</name>
    <dbReference type="NCBI Taxonomy" id="38727"/>
    <lineage>
        <taxon>Eukaryota</taxon>
        <taxon>Viridiplantae</taxon>
        <taxon>Streptophyta</taxon>
        <taxon>Embryophyta</taxon>
        <taxon>Tracheophyta</taxon>
        <taxon>Spermatophyta</taxon>
        <taxon>Magnoliopsida</taxon>
        <taxon>Liliopsida</taxon>
        <taxon>Poales</taxon>
        <taxon>Poaceae</taxon>
        <taxon>PACMAD clade</taxon>
        <taxon>Panicoideae</taxon>
        <taxon>Panicodae</taxon>
        <taxon>Paniceae</taxon>
        <taxon>Panicinae</taxon>
        <taxon>Panicum</taxon>
        <taxon>Panicum sect. Hiantes</taxon>
    </lineage>
</organism>
<accession>A0A8T0V9S5</accession>
<evidence type="ECO:0000313" key="1">
    <source>
        <dbReference type="EMBL" id="KAG2631418.1"/>
    </source>
</evidence>
<sequence>MHPLHERDWSMGKKSGILLELAVLLLLLLPSQYSEVSWLLSFSMVMHWPYIICEVWWLCSELNVMCTCAAVHLHFFPREERVRDLQLPKRNGGKKCMHGL</sequence>
<gene>
    <name evidence="1" type="ORF">PVAP13_2NG032086</name>
</gene>